<feature type="transmembrane region" description="Helical" evidence="16">
    <location>
        <begin position="12"/>
        <end position="29"/>
    </location>
</feature>
<dbReference type="PROSITE" id="PS00379">
    <property type="entry name" value="CDP_ALCOHOL_P_TRANSF"/>
    <property type="match status" value="1"/>
</dbReference>
<feature type="transmembrane region" description="Helical" evidence="16">
    <location>
        <begin position="215"/>
        <end position="234"/>
    </location>
</feature>
<dbReference type="Proteomes" id="UP000093336">
    <property type="component" value="Unassembled WGS sequence"/>
</dbReference>
<dbReference type="Proteomes" id="UP000054715">
    <property type="component" value="Unassembled WGS sequence"/>
</dbReference>
<evidence type="ECO:0000256" key="6">
    <source>
        <dbReference type="ARBA" id="ARBA00022516"/>
    </source>
</evidence>
<dbReference type="GO" id="GO:0003882">
    <property type="term" value="F:CDP-diacylglycerol-serine O-phosphatidyltransferase activity"/>
    <property type="evidence" value="ECO:0007669"/>
    <property type="project" value="UniProtKB-EC"/>
</dbReference>
<keyword evidence="10" id="KW-0443">Lipid metabolism</keyword>
<dbReference type="EC" id="2.7.8.8" evidence="4"/>
<dbReference type="InterPro" id="IPR043130">
    <property type="entry name" value="CDP-OH_PTrfase_TM_dom"/>
</dbReference>
<dbReference type="Gene3D" id="1.20.120.1760">
    <property type="match status" value="1"/>
</dbReference>
<dbReference type="EMBL" id="LYOZ01000052">
    <property type="protein sequence ID" value="OCH97096.1"/>
    <property type="molecule type" value="Genomic_DNA"/>
</dbReference>
<evidence type="ECO:0000313" key="19">
    <source>
        <dbReference type="Proteomes" id="UP000054715"/>
    </source>
</evidence>
<organism evidence="17 19">
    <name type="scientific">Legionella jamestowniensis</name>
    <dbReference type="NCBI Taxonomy" id="455"/>
    <lineage>
        <taxon>Bacteria</taxon>
        <taxon>Pseudomonadati</taxon>
        <taxon>Pseudomonadota</taxon>
        <taxon>Gammaproteobacteria</taxon>
        <taxon>Legionellales</taxon>
        <taxon>Legionellaceae</taxon>
        <taxon>Legionella</taxon>
    </lineage>
</organism>
<evidence type="ECO:0000256" key="9">
    <source>
        <dbReference type="ARBA" id="ARBA00022989"/>
    </source>
</evidence>
<dbReference type="GO" id="GO:0012505">
    <property type="term" value="C:endomembrane system"/>
    <property type="evidence" value="ECO:0007669"/>
    <property type="project" value="UniProtKB-SubCell"/>
</dbReference>
<dbReference type="Pfam" id="PF01066">
    <property type="entry name" value="CDP-OH_P_transf"/>
    <property type="match status" value="1"/>
</dbReference>
<dbReference type="PANTHER" id="PTHR14269">
    <property type="entry name" value="CDP-DIACYLGLYCEROL--GLYCEROL-3-PHOSPHATE 3-PHOSPHATIDYLTRANSFERASE-RELATED"/>
    <property type="match status" value="1"/>
</dbReference>
<keyword evidence="8 16" id="KW-0812">Transmembrane</keyword>
<comment type="subcellular location">
    <subcellularLocation>
        <location evidence="2">Endomembrane system</location>
        <topology evidence="2">Multi-pass membrane protein</topology>
    </subcellularLocation>
</comment>
<evidence type="ECO:0000313" key="20">
    <source>
        <dbReference type="Proteomes" id="UP000093336"/>
    </source>
</evidence>
<accession>A0A0W0UKP2</accession>
<evidence type="ECO:0000256" key="7">
    <source>
        <dbReference type="ARBA" id="ARBA00022679"/>
    </source>
</evidence>
<dbReference type="NCBIfam" id="TIGR00473">
    <property type="entry name" value="pssA"/>
    <property type="match status" value="1"/>
</dbReference>
<evidence type="ECO:0000313" key="17">
    <source>
        <dbReference type="EMBL" id="KTD08436.1"/>
    </source>
</evidence>
<feature type="transmembrane region" description="Helical" evidence="16">
    <location>
        <begin position="154"/>
        <end position="180"/>
    </location>
</feature>
<dbReference type="RefSeq" id="WP_058450455.1">
    <property type="nucleotide sequence ID" value="NZ_CAAAJF010000001.1"/>
</dbReference>
<keyword evidence="13" id="KW-1208">Phospholipid metabolism</keyword>
<evidence type="ECO:0000256" key="4">
    <source>
        <dbReference type="ARBA" id="ARBA00013174"/>
    </source>
</evidence>
<proteinExistence type="inferred from homology"/>
<dbReference type="OrthoDB" id="9777147at2"/>
<comment type="similarity">
    <text evidence="3 15">Belongs to the CDP-alcohol phosphatidyltransferase class-I family.</text>
</comment>
<keyword evidence="7 15" id="KW-0808">Transferase</keyword>
<name>A0A0W0UKP2_9GAMM</name>
<evidence type="ECO:0000256" key="16">
    <source>
        <dbReference type="SAM" id="Phobius"/>
    </source>
</evidence>
<dbReference type="GO" id="GO:0008654">
    <property type="term" value="P:phospholipid biosynthetic process"/>
    <property type="evidence" value="ECO:0007669"/>
    <property type="project" value="UniProtKB-KW"/>
</dbReference>
<gene>
    <name evidence="17" type="primary">pssA</name>
    <name evidence="18" type="ORF">A8135_05550</name>
    <name evidence="17" type="ORF">Ljam_2631</name>
</gene>
<feature type="transmembrane region" description="Helical" evidence="16">
    <location>
        <begin position="129"/>
        <end position="148"/>
    </location>
</feature>
<dbReference type="InterPro" id="IPR048254">
    <property type="entry name" value="CDP_ALCOHOL_P_TRANSF_CS"/>
</dbReference>
<reference evidence="17 19" key="1">
    <citation type="submission" date="2015-11" db="EMBL/GenBank/DDBJ databases">
        <title>Genomic analysis of 38 Legionella species identifies large and diverse effector repertoires.</title>
        <authorList>
            <person name="Burstein D."/>
            <person name="Amaro F."/>
            <person name="Zusman T."/>
            <person name="Lifshitz Z."/>
            <person name="Cohen O."/>
            <person name="Gilbert J.A."/>
            <person name="Pupko T."/>
            <person name="Shuman H.A."/>
            <person name="Segal G."/>
        </authorList>
    </citation>
    <scope>NUCLEOTIDE SEQUENCE [LARGE SCALE GENOMIC DNA]</scope>
    <source>
        <strain evidence="17 19">JA-26-G1-E2</strain>
    </source>
</reference>
<dbReference type="STRING" id="455.Ljam_2631"/>
<keyword evidence="12" id="KW-0594">Phospholipid biosynthesis</keyword>
<evidence type="ECO:0000256" key="3">
    <source>
        <dbReference type="ARBA" id="ARBA00010441"/>
    </source>
</evidence>
<dbReference type="AlphaFoldDB" id="A0A0W0UKP2"/>
<evidence type="ECO:0000256" key="11">
    <source>
        <dbReference type="ARBA" id="ARBA00023136"/>
    </source>
</evidence>
<keyword evidence="11 16" id="KW-0472">Membrane</keyword>
<evidence type="ECO:0000256" key="5">
    <source>
        <dbReference type="ARBA" id="ARBA00017171"/>
    </source>
</evidence>
<dbReference type="InterPro" id="IPR050324">
    <property type="entry name" value="CDP-alcohol_PTase-I"/>
</dbReference>
<dbReference type="InterPro" id="IPR004533">
    <property type="entry name" value="CDP-diaglyc--ser_O-PTrfase"/>
</dbReference>
<evidence type="ECO:0000256" key="12">
    <source>
        <dbReference type="ARBA" id="ARBA00023209"/>
    </source>
</evidence>
<evidence type="ECO:0000256" key="2">
    <source>
        <dbReference type="ARBA" id="ARBA00004127"/>
    </source>
</evidence>
<dbReference type="GO" id="GO:0016020">
    <property type="term" value="C:membrane"/>
    <property type="evidence" value="ECO:0007669"/>
    <property type="project" value="InterPro"/>
</dbReference>
<keyword evidence="9 16" id="KW-1133">Transmembrane helix</keyword>
<protein>
    <recommendedName>
        <fullName evidence="5">CDP-diacylglycerol--serine O-phosphatidyltransferase</fullName>
        <ecNumber evidence="4">2.7.8.8</ecNumber>
    </recommendedName>
    <alternativeName>
        <fullName evidence="14">Phosphatidylserine synthase</fullName>
    </alternativeName>
</protein>
<evidence type="ECO:0000256" key="8">
    <source>
        <dbReference type="ARBA" id="ARBA00022692"/>
    </source>
</evidence>
<dbReference type="PATRIC" id="fig|455.5.peg.2767"/>
<dbReference type="EMBL" id="LNYG01000013">
    <property type="protein sequence ID" value="KTD08436.1"/>
    <property type="molecule type" value="Genomic_DNA"/>
</dbReference>
<comment type="caution">
    <text evidence="17">The sequence shown here is derived from an EMBL/GenBank/DDBJ whole genome shotgun (WGS) entry which is preliminary data.</text>
</comment>
<evidence type="ECO:0000256" key="14">
    <source>
        <dbReference type="ARBA" id="ARBA00032361"/>
    </source>
</evidence>
<dbReference type="InterPro" id="IPR000462">
    <property type="entry name" value="CDP-OH_P_trans"/>
</dbReference>
<sequence length="251" mass="27796">MNPKESHSGIYLLPNLFTTASLFAAFYSIVASLKAQYETAAVAIFIGMLADGLDGRIARLTNTQTAFGAQYDSLSDMVTFGVAPALLLYSWNLHHLGKVGWLVAFMYTAAVALRLARFNIQVETADKRYFQGLACPPAAAIVSALVWFCYQNQLTHFVFAVLTAVIAVFTAILMVSNVRYYSFKEIDFKGKVPFLYLLVVIILFVAIAANPSVVLFTGFVIYALSGPIQTLLAVHRLRKQRKRNTDSDKQE</sequence>
<evidence type="ECO:0000256" key="10">
    <source>
        <dbReference type="ARBA" id="ARBA00023098"/>
    </source>
</evidence>
<keyword evidence="20" id="KW-1185">Reference proteome</keyword>
<keyword evidence="6" id="KW-0444">Lipid biosynthesis</keyword>
<evidence type="ECO:0000256" key="15">
    <source>
        <dbReference type="RuleBase" id="RU003750"/>
    </source>
</evidence>
<comment type="catalytic activity">
    <reaction evidence="1">
        <text>a CDP-1,2-diacyl-sn-glycerol + L-serine = a 1,2-diacyl-sn-glycero-3-phospho-L-serine + CMP + H(+)</text>
        <dbReference type="Rhea" id="RHEA:16913"/>
        <dbReference type="ChEBI" id="CHEBI:15378"/>
        <dbReference type="ChEBI" id="CHEBI:33384"/>
        <dbReference type="ChEBI" id="CHEBI:57262"/>
        <dbReference type="ChEBI" id="CHEBI:58332"/>
        <dbReference type="ChEBI" id="CHEBI:60377"/>
        <dbReference type="EC" id="2.7.8.8"/>
    </reaction>
</comment>
<feature type="transmembrane region" description="Helical" evidence="16">
    <location>
        <begin position="99"/>
        <end position="117"/>
    </location>
</feature>
<evidence type="ECO:0000313" key="18">
    <source>
        <dbReference type="EMBL" id="OCH97096.1"/>
    </source>
</evidence>
<feature type="transmembrane region" description="Helical" evidence="16">
    <location>
        <begin position="192"/>
        <end position="209"/>
    </location>
</feature>
<reference evidence="18 20" key="2">
    <citation type="submission" date="2016-05" db="EMBL/GenBank/DDBJ databases">
        <authorList>
            <person name="Prochazka B."/>
            <person name="Indra A."/>
            <person name="Hasenberger P."/>
            <person name="Blaschitz M."/>
            <person name="Wagner L."/>
            <person name="Wewalka G."/>
            <person name="Sorschag S."/>
            <person name="Schmid D."/>
            <person name="Ruppitsch W."/>
        </authorList>
    </citation>
    <scope>NUCLEOTIDE SEQUENCE [LARGE SCALE GENOMIC DNA]</scope>
    <source>
        <strain evidence="18 20">974010_12</strain>
    </source>
</reference>
<dbReference type="PANTHER" id="PTHR14269:SF61">
    <property type="entry name" value="CDP-DIACYLGLYCEROL--SERINE O-PHOSPHATIDYLTRANSFERASE"/>
    <property type="match status" value="1"/>
</dbReference>
<evidence type="ECO:0000256" key="13">
    <source>
        <dbReference type="ARBA" id="ARBA00023264"/>
    </source>
</evidence>
<evidence type="ECO:0000256" key="1">
    <source>
        <dbReference type="ARBA" id="ARBA00000287"/>
    </source>
</evidence>